<accession>A0ABP0PU24</accession>
<dbReference type="Proteomes" id="UP001642484">
    <property type="component" value="Unassembled WGS sequence"/>
</dbReference>
<evidence type="ECO:0000313" key="2">
    <source>
        <dbReference type="EMBL" id="CAK9079027.1"/>
    </source>
</evidence>
<sequence length="49" mass="5462">DLGTEDAFVEVQDGQVQCFPYEHAPIFKQELIHVFGAEVFVDLSPEPLG</sequence>
<protein>
    <submittedName>
        <fullName evidence="1">Uncharacterized protein</fullName>
    </submittedName>
</protein>
<reference evidence="1 3" key="1">
    <citation type="submission" date="2024-02" db="EMBL/GenBank/DDBJ databases">
        <authorList>
            <person name="Chen Y."/>
            <person name="Shah S."/>
            <person name="Dougan E. K."/>
            <person name="Thang M."/>
            <person name="Chan C."/>
        </authorList>
    </citation>
    <scope>NUCLEOTIDE SEQUENCE [LARGE SCALE GENOMIC DNA]</scope>
</reference>
<organism evidence="1 3">
    <name type="scientific">Durusdinium trenchii</name>
    <dbReference type="NCBI Taxonomy" id="1381693"/>
    <lineage>
        <taxon>Eukaryota</taxon>
        <taxon>Sar</taxon>
        <taxon>Alveolata</taxon>
        <taxon>Dinophyceae</taxon>
        <taxon>Suessiales</taxon>
        <taxon>Symbiodiniaceae</taxon>
        <taxon>Durusdinium</taxon>
    </lineage>
</organism>
<keyword evidence="3" id="KW-1185">Reference proteome</keyword>
<gene>
    <name evidence="1" type="ORF">CCMP2556_LOCUS38949</name>
    <name evidence="2" type="ORF">CCMP2556_LOCUS38950</name>
</gene>
<comment type="caution">
    <text evidence="1">The sequence shown here is derived from an EMBL/GenBank/DDBJ whole genome shotgun (WGS) entry which is preliminary data.</text>
</comment>
<feature type="non-terminal residue" evidence="1">
    <location>
        <position position="1"/>
    </location>
</feature>
<proteinExistence type="predicted"/>
<evidence type="ECO:0000313" key="3">
    <source>
        <dbReference type="Proteomes" id="UP001642484"/>
    </source>
</evidence>
<name>A0ABP0PU24_9DINO</name>
<dbReference type="EMBL" id="CAXAMN010023610">
    <property type="protein sequence ID" value="CAK9079027.1"/>
    <property type="molecule type" value="Genomic_DNA"/>
</dbReference>
<evidence type="ECO:0000313" key="1">
    <source>
        <dbReference type="EMBL" id="CAK9079026.1"/>
    </source>
</evidence>
<dbReference type="EMBL" id="CAXAMN010023609">
    <property type="protein sequence ID" value="CAK9079026.1"/>
    <property type="molecule type" value="Genomic_DNA"/>
</dbReference>